<evidence type="ECO:0000313" key="1">
    <source>
        <dbReference type="EMBL" id="CAB4120807.1"/>
    </source>
</evidence>
<gene>
    <name evidence="1" type="ORF">UFOVP5_44</name>
</gene>
<protein>
    <recommendedName>
        <fullName evidence="2">VRR-NUC domain-containing protein</fullName>
    </recommendedName>
</protein>
<sequence>MSWATLETSLNAPPRFFVQPPDGRKDWTEEARQIAFFSALTRFGRGVVAYHPKNEGNHNYARAKRNGVRAGVFDIRVDAERPLSAVIELKGYTKAGRAGALSQAQIDYGNAMLDLGWLTACFFDPYDALDWLRGNGFPIALFARAA</sequence>
<evidence type="ECO:0008006" key="2">
    <source>
        <dbReference type="Google" id="ProtNLM"/>
    </source>
</evidence>
<dbReference type="EMBL" id="LR796135">
    <property type="protein sequence ID" value="CAB4120807.1"/>
    <property type="molecule type" value="Genomic_DNA"/>
</dbReference>
<accession>A0A6J5KIZ4</accession>
<dbReference type="Gene3D" id="3.40.1350.10">
    <property type="match status" value="1"/>
</dbReference>
<dbReference type="GO" id="GO:0003676">
    <property type="term" value="F:nucleic acid binding"/>
    <property type="evidence" value="ECO:0007669"/>
    <property type="project" value="InterPro"/>
</dbReference>
<reference evidence="1" key="1">
    <citation type="submission" date="2020-04" db="EMBL/GenBank/DDBJ databases">
        <authorList>
            <person name="Chiriac C."/>
            <person name="Salcher M."/>
            <person name="Ghai R."/>
            <person name="Kavagutti S V."/>
        </authorList>
    </citation>
    <scope>NUCLEOTIDE SEQUENCE</scope>
</reference>
<name>A0A6J5KIZ4_9CAUD</name>
<proteinExistence type="predicted"/>
<dbReference type="InterPro" id="IPR011856">
    <property type="entry name" value="tRNA_endonuc-like_dom_sf"/>
</dbReference>
<organism evidence="1">
    <name type="scientific">uncultured Caudovirales phage</name>
    <dbReference type="NCBI Taxonomy" id="2100421"/>
    <lineage>
        <taxon>Viruses</taxon>
        <taxon>Duplodnaviria</taxon>
        <taxon>Heunggongvirae</taxon>
        <taxon>Uroviricota</taxon>
        <taxon>Caudoviricetes</taxon>
        <taxon>Peduoviridae</taxon>
        <taxon>Maltschvirus</taxon>
        <taxon>Maltschvirus maltsch</taxon>
    </lineage>
</organism>